<dbReference type="SMART" id="SM00855">
    <property type="entry name" value="PGAM"/>
    <property type="match status" value="1"/>
</dbReference>
<evidence type="ECO:0000313" key="2">
    <source>
        <dbReference type="EMBL" id="AJK47230.1"/>
    </source>
</evidence>
<reference evidence="3" key="1">
    <citation type="submission" date="2011-03" db="EMBL/GenBank/DDBJ databases">
        <authorList>
            <person name="Voget S."/>
            <person name="Streit W.R."/>
            <person name="Jaeger K.E."/>
            <person name="Daniel R."/>
        </authorList>
    </citation>
    <scope>NUCLEOTIDE SEQUENCE [LARGE SCALE GENOMIC DNA]</scope>
    <source>
        <strain evidence="3">PG1</strain>
    </source>
</reference>
<organism evidence="2 3">
    <name type="scientific">Burkholderia plantarii</name>
    <dbReference type="NCBI Taxonomy" id="41899"/>
    <lineage>
        <taxon>Bacteria</taxon>
        <taxon>Pseudomonadati</taxon>
        <taxon>Pseudomonadota</taxon>
        <taxon>Betaproteobacteria</taxon>
        <taxon>Burkholderiales</taxon>
        <taxon>Burkholderiaceae</taxon>
        <taxon>Burkholderia</taxon>
    </lineage>
</organism>
<proteinExistence type="predicted"/>
<dbReference type="InterPro" id="IPR013078">
    <property type="entry name" value="His_Pase_superF_clade-1"/>
</dbReference>
<dbReference type="HOGENOM" id="CLU_033323_10_0_4"/>
<name>A0A0B6S1N4_BURPL</name>
<dbReference type="InterPro" id="IPR050275">
    <property type="entry name" value="PGM_Phosphatase"/>
</dbReference>
<evidence type="ECO:0000313" key="3">
    <source>
        <dbReference type="Proteomes" id="UP000031838"/>
    </source>
</evidence>
<sequence>MPADSDMTAYTLPKRRRVYLMRHGDVTYFDAARQSIDPDTVPLNERGRAQARAAGRAFASQSIRFDRVITSGLNRTVETAALVLAETGQSLDLEIEPAWREIRGGHLADLPPENVEAAFLGALDGIVPDHVPFLGGETIGELIDRVLPPLAALRADANWDTVLLVLHGGVNCALLSHATLPEQRLFIGRLAQSTGCINVLDVGEPAHDWVIRQINYTPPDALHRDARNTVMEVLYQQFIEANAGR</sequence>
<accession>A0A0B6S1N4</accession>
<protein>
    <submittedName>
        <fullName evidence="2">Phosphoglycerate mutase</fullName>
    </submittedName>
</protein>
<gene>
    <name evidence="2" type="ORF">BGL_1c27510</name>
</gene>
<dbReference type="Pfam" id="PF00300">
    <property type="entry name" value="His_Phos_1"/>
    <property type="match status" value="1"/>
</dbReference>
<reference evidence="2 3" key="2">
    <citation type="journal article" date="2016" name="Appl. Microbiol. Biotechnol.">
        <title>Mutations improving production and secretion of extracellular lipase by Burkholderia glumae PG1.</title>
        <authorList>
            <person name="Knapp A."/>
            <person name="Voget S."/>
            <person name="Gao R."/>
            <person name="Zaburannyi N."/>
            <person name="Krysciak D."/>
            <person name="Breuer M."/>
            <person name="Hauer B."/>
            <person name="Streit W.R."/>
            <person name="Muller R."/>
            <person name="Daniel R."/>
            <person name="Jaeger K.E."/>
        </authorList>
    </citation>
    <scope>NUCLEOTIDE SEQUENCE [LARGE SCALE GENOMIC DNA]</scope>
    <source>
        <strain evidence="2 3">PG1</strain>
    </source>
</reference>
<keyword evidence="3" id="KW-1185">Reference proteome</keyword>
<dbReference type="EMBL" id="CP002580">
    <property type="protein sequence ID" value="AJK47230.1"/>
    <property type="molecule type" value="Genomic_DNA"/>
</dbReference>
<dbReference type="PANTHER" id="PTHR48100">
    <property type="entry name" value="BROAD-SPECIFICITY PHOSPHATASE YOR283W-RELATED"/>
    <property type="match status" value="1"/>
</dbReference>
<dbReference type="Gene3D" id="3.40.50.1240">
    <property type="entry name" value="Phosphoglycerate mutase-like"/>
    <property type="match status" value="1"/>
</dbReference>
<feature type="binding site" evidence="1">
    <location>
        <position position="75"/>
    </location>
    <ligand>
        <name>substrate</name>
    </ligand>
</feature>
<dbReference type="SUPFAM" id="SSF53254">
    <property type="entry name" value="Phosphoglycerate mutase-like"/>
    <property type="match status" value="1"/>
</dbReference>
<dbReference type="KEGG" id="bgp:BGL_1c27510"/>
<dbReference type="InterPro" id="IPR029033">
    <property type="entry name" value="His_PPase_superfam"/>
</dbReference>
<dbReference type="CDD" id="cd07067">
    <property type="entry name" value="HP_PGM_like"/>
    <property type="match status" value="1"/>
</dbReference>
<dbReference type="PANTHER" id="PTHR48100:SF1">
    <property type="entry name" value="HISTIDINE PHOSPHATASE FAMILY PROTEIN-RELATED"/>
    <property type="match status" value="1"/>
</dbReference>
<dbReference type="Proteomes" id="UP000031838">
    <property type="component" value="Chromosome 1"/>
</dbReference>
<evidence type="ECO:0000256" key="1">
    <source>
        <dbReference type="PIRSR" id="PIRSR613078-2"/>
    </source>
</evidence>
<dbReference type="GO" id="GO:0005737">
    <property type="term" value="C:cytoplasm"/>
    <property type="evidence" value="ECO:0007669"/>
    <property type="project" value="TreeGrafter"/>
</dbReference>
<dbReference type="GO" id="GO:0016791">
    <property type="term" value="F:phosphatase activity"/>
    <property type="evidence" value="ECO:0007669"/>
    <property type="project" value="TreeGrafter"/>
</dbReference>
<dbReference type="AlphaFoldDB" id="A0A0B6S1N4"/>